<keyword evidence="6" id="KW-1015">Disulfide bond</keyword>
<dbReference type="SMART" id="SM00020">
    <property type="entry name" value="Tryp_SPc"/>
    <property type="match status" value="3"/>
</dbReference>
<dbReference type="GO" id="GO:0016485">
    <property type="term" value="P:protein processing"/>
    <property type="evidence" value="ECO:0007669"/>
    <property type="project" value="UniProtKB-ARBA"/>
</dbReference>
<reference evidence="10" key="1">
    <citation type="submission" date="2020-02" db="EMBL/GenBank/DDBJ databases">
        <title>Relaxed selection underlies rapid genomic changes in the transitions from sociality to social parasitism in ants.</title>
        <authorList>
            <person name="Bi X."/>
        </authorList>
    </citation>
    <scope>NUCLEOTIDE SEQUENCE</scope>
    <source>
        <strain evidence="10">BGI-DK2014c</strain>
        <tissue evidence="10">Whole body</tissue>
    </source>
</reference>
<dbReference type="InterPro" id="IPR043504">
    <property type="entry name" value="Peptidase_S1_PA_chymotrypsin"/>
</dbReference>
<name>A0A836JWF3_9HYME</name>
<dbReference type="EMBL" id="JAANIA010000992">
    <property type="protein sequence ID" value="KAG5322236.1"/>
    <property type="molecule type" value="Genomic_DNA"/>
</dbReference>
<evidence type="ECO:0000256" key="8">
    <source>
        <dbReference type="RuleBase" id="RU363034"/>
    </source>
</evidence>
<dbReference type="InterPro" id="IPR033116">
    <property type="entry name" value="TRYPSIN_SER"/>
</dbReference>
<feature type="domain" description="Peptidase S1" evidence="9">
    <location>
        <begin position="538"/>
        <end position="759"/>
    </location>
</feature>
<dbReference type="PRINTS" id="PR00722">
    <property type="entry name" value="CHYMOTRYPSIN"/>
</dbReference>
<dbReference type="Gene3D" id="2.40.10.10">
    <property type="entry name" value="Trypsin-like serine proteases"/>
    <property type="match status" value="6"/>
</dbReference>
<dbReference type="PROSITE" id="PS00134">
    <property type="entry name" value="TRYPSIN_HIS"/>
    <property type="match status" value="1"/>
</dbReference>
<keyword evidence="2" id="KW-0964">Secreted</keyword>
<keyword evidence="3 8" id="KW-0645">Protease</keyword>
<dbReference type="GO" id="GO:0005576">
    <property type="term" value="C:extracellular region"/>
    <property type="evidence" value="ECO:0007669"/>
    <property type="project" value="UniProtKB-SubCell"/>
</dbReference>
<evidence type="ECO:0000256" key="7">
    <source>
        <dbReference type="ARBA" id="ARBA00044036"/>
    </source>
</evidence>
<feature type="non-terminal residue" evidence="10">
    <location>
        <position position="1"/>
    </location>
</feature>
<dbReference type="PROSITE" id="PS50240">
    <property type="entry name" value="TRYPSIN_DOM"/>
    <property type="match status" value="3"/>
</dbReference>
<dbReference type="CDD" id="cd00190">
    <property type="entry name" value="Tryp_SPc"/>
    <property type="match status" value="3"/>
</dbReference>
<dbReference type="FunFam" id="2.40.10.10:FF:000073">
    <property type="entry name" value="Trypsin alpha"/>
    <property type="match status" value="1"/>
</dbReference>
<keyword evidence="11" id="KW-1185">Reference proteome</keyword>
<dbReference type="InterPro" id="IPR001314">
    <property type="entry name" value="Peptidase_S1A"/>
</dbReference>
<protein>
    <recommendedName>
        <fullName evidence="7">chymotrypsin</fullName>
        <ecNumber evidence="7">3.4.21.1</ecNumber>
    </recommendedName>
</protein>
<feature type="non-terminal residue" evidence="10">
    <location>
        <position position="760"/>
    </location>
</feature>
<dbReference type="InterPro" id="IPR018114">
    <property type="entry name" value="TRYPSIN_HIS"/>
</dbReference>
<keyword evidence="4 8" id="KW-0378">Hydrolase</keyword>
<sequence length="760" mass="84100">ICYNIIGDSDSAFLTKSVQIEIALFVTLCVLEIPNKFVKEAAYQEWIRKHMVILKTFYLKSNLYFVLHSVSFHVTGFPDTHIVGGRDAPVGKFPYQVSLRKSGRHFCGGSIINHNAILTAGHCLVSYRWNPSGLKSLTIHAGTNLLSENGTVYKAKQAIIHETFDSIRIINDIGLLILSTPIEYTKYIQPVSLATTDVAPTGSYCILSGWGRIKAGGITPDKLQEIELNVYDQDKCHQSQRRVQSSHICTLTRLGEGACHGDSGSPLVSNGFQIGITSFGTPCARGRPDVYTRLTSFTEWIKKHIDAPIGKYPYQVSLKFNGEHMCGGSILNKYNILTAGHCAKRLNQRDLNYLKVHAGTNFLDIPGAVYDVESVSVNSQYNEDSINNDIALIYLKNPITYNRLVQPINLVTSDNKLEGKPCTLSGWGTTSVGGRTPNNLQEIELIVYPQEECKTAQPKVTDSHICTLTKAGEEACHRDHFIDEQTYSRLLITDDVIPRAYGLTKIHKDGNPLRVIVSSVNSSLYYFSLFYKLIIPYIIGGKNAKIGEFPYQVSLKYNDIHRCGGSIIDNYNILTAARCVDDLENSVNNLKVHTGTIWLNVPGAVYDIESVSVNSKYDNKLLINDVALVHLKNPIRYNRLVQPINLATSDEGLESKPCTLIGWGTTSVEGSISNSLQKIKLIVYPQKECQVAQPKVRDSHICTLTNEGEGACYGDSGGPLVANKSQIGIVSFGTPCAFGHPDIYTRVSSFVPWINAHLKK</sequence>
<dbReference type="PANTHER" id="PTHR24252">
    <property type="entry name" value="ACROSIN-RELATED"/>
    <property type="match status" value="1"/>
</dbReference>
<dbReference type="EC" id="3.4.21.1" evidence="7"/>
<dbReference type="Pfam" id="PF00089">
    <property type="entry name" value="Trypsin"/>
    <property type="match status" value="3"/>
</dbReference>
<evidence type="ECO:0000256" key="5">
    <source>
        <dbReference type="ARBA" id="ARBA00022825"/>
    </source>
</evidence>
<dbReference type="InterPro" id="IPR009003">
    <property type="entry name" value="Peptidase_S1_PA"/>
</dbReference>
<organism evidence="10 11">
    <name type="scientific">Pseudoatta argentina</name>
    <dbReference type="NCBI Taxonomy" id="621737"/>
    <lineage>
        <taxon>Eukaryota</taxon>
        <taxon>Metazoa</taxon>
        <taxon>Ecdysozoa</taxon>
        <taxon>Arthropoda</taxon>
        <taxon>Hexapoda</taxon>
        <taxon>Insecta</taxon>
        <taxon>Pterygota</taxon>
        <taxon>Neoptera</taxon>
        <taxon>Endopterygota</taxon>
        <taxon>Hymenoptera</taxon>
        <taxon>Apocrita</taxon>
        <taxon>Aculeata</taxon>
        <taxon>Formicoidea</taxon>
        <taxon>Formicidae</taxon>
        <taxon>Myrmicinae</taxon>
        <taxon>Pseudoatta</taxon>
    </lineage>
</organism>
<evidence type="ECO:0000256" key="3">
    <source>
        <dbReference type="ARBA" id="ARBA00022670"/>
    </source>
</evidence>
<dbReference type="InterPro" id="IPR001254">
    <property type="entry name" value="Trypsin_dom"/>
</dbReference>
<evidence type="ECO:0000313" key="10">
    <source>
        <dbReference type="EMBL" id="KAG5322236.1"/>
    </source>
</evidence>
<evidence type="ECO:0000313" key="11">
    <source>
        <dbReference type="Proteomes" id="UP000668214"/>
    </source>
</evidence>
<dbReference type="FunFam" id="2.40.10.10:FF:000047">
    <property type="entry name" value="Trypsin eta"/>
    <property type="match status" value="2"/>
</dbReference>
<evidence type="ECO:0000256" key="6">
    <source>
        <dbReference type="ARBA" id="ARBA00023157"/>
    </source>
</evidence>
<dbReference type="Proteomes" id="UP000668214">
    <property type="component" value="Unassembled WGS sequence"/>
</dbReference>
<gene>
    <name evidence="10" type="primary">Ctr1_1</name>
    <name evidence="10" type="ORF">G6Z78_0009830</name>
</gene>
<accession>A0A836JWF3</accession>
<dbReference type="AlphaFoldDB" id="A0A836JWF3"/>
<evidence type="ECO:0000256" key="2">
    <source>
        <dbReference type="ARBA" id="ARBA00022525"/>
    </source>
</evidence>
<comment type="subcellular location">
    <subcellularLocation>
        <location evidence="1">Secreted</location>
        <location evidence="1">Extracellular space</location>
    </subcellularLocation>
</comment>
<dbReference type="GO" id="GO:0004252">
    <property type="term" value="F:serine-type endopeptidase activity"/>
    <property type="evidence" value="ECO:0007669"/>
    <property type="project" value="UniProtKB-EC"/>
</dbReference>
<dbReference type="PANTHER" id="PTHR24252:SF7">
    <property type="entry name" value="HYALIN"/>
    <property type="match status" value="1"/>
</dbReference>
<evidence type="ECO:0000256" key="1">
    <source>
        <dbReference type="ARBA" id="ARBA00004239"/>
    </source>
</evidence>
<feature type="domain" description="Peptidase S1" evidence="9">
    <location>
        <begin position="82"/>
        <end position="306"/>
    </location>
</feature>
<keyword evidence="5 8" id="KW-0720">Serine protease</keyword>
<dbReference type="PROSITE" id="PS00135">
    <property type="entry name" value="TRYPSIN_SER"/>
    <property type="match status" value="2"/>
</dbReference>
<comment type="caution">
    <text evidence="10">The sequence shown here is derived from an EMBL/GenBank/DDBJ whole genome shotgun (WGS) entry which is preliminary data.</text>
</comment>
<feature type="domain" description="Peptidase S1" evidence="9">
    <location>
        <begin position="301"/>
        <end position="538"/>
    </location>
</feature>
<proteinExistence type="predicted"/>
<evidence type="ECO:0000256" key="4">
    <source>
        <dbReference type="ARBA" id="ARBA00022801"/>
    </source>
</evidence>
<dbReference type="SUPFAM" id="SSF50494">
    <property type="entry name" value="Trypsin-like serine proteases"/>
    <property type="match status" value="3"/>
</dbReference>
<evidence type="ECO:0000259" key="9">
    <source>
        <dbReference type="PROSITE" id="PS50240"/>
    </source>
</evidence>